<evidence type="ECO:0000256" key="1">
    <source>
        <dbReference type="SAM" id="MobiDB-lite"/>
    </source>
</evidence>
<dbReference type="Proteomes" id="UP000886042">
    <property type="component" value="Unassembled WGS sequence"/>
</dbReference>
<feature type="region of interest" description="Disordered" evidence="1">
    <location>
        <begin position="69"/>
        <end position="89"/>
    </location>
</feature>
<comment type="caution">
    <text evidence="2">The sequence shown here is derived from an EMBL/GenBank/DDBJ whole genome shotgun (WGS) entry which is preliminary data.</text>
</comment>
<accession>A0A7C3GD30</accession>
<organism evidence="2 3">
    <name type="scientific">Hellea balneolensis</name>
    <dbReference type="NCBI Taxonomy" id="287478"/>
    <lineage>
        <taxon>Bacteria</taxon>
        <taxon>Pseudomonadati</taxon>
        <taxon>Pseudomonadota</taxon>
        <taxon>Alphaproteobacteria</taxon>
        <taxon>Maricaulales</taxon>
        <taxon>Robiginitomaculaceae</taxon>
        <taxon>Hellea</taxon>
    </lineage>
</organism>
<dbReference type="EMBL" id="DRMN01000183">
    <property type="protein sequence ID" value="HFB54815.1"/>
    <property type="molecule type" value="Genomic_DNA"/>
</dbReference>
<name>A0A7C3GD30_9PROT</name>
<evidence type="ECO:0000313" key="3">
    <source>
        <dbReference type="Proteomes" id="UP000886042"/>
    </source>
</evidence>
<dbReference type="AlphaFoldDB" id="A0A7C3GD30"/>
<sequence>MNTTTTPPDIVLESLECGGISPIPPVDNQQTANRLAEGGVKAIGVCGAHPAGEVTENLCGQLPAAQQPTMTASIDTPAQGIKFNGPGSG</sequence>
<reference evidence="2" key="1">
    <citation type="journal article" date="2020" name="mSystems">
        <title>Genome- and Community-Level Interaction Insights into Carbon Utilization and Element Cycling Functions of Hydrothermarchaeota in Hydrothermal Sediment.</title>
        <authorList>
            <person name="Zhou Z."/>
            <person name="Liu Y."/>
            <person name="Xu W."/>
            <person name="Pan J."/>
            <person name="Luo Z.H."/>
            <person name="Li M."/>
        </authorList>
    </citation>
    <scope>NUCLEOTIDE SEQUENCE [LARGE SCALE GENOMIC DNA]</scope>
    <source>
        <strain evidence="2">HyVt-489</strain>
    </source>
</reference>
<protein>
    <submittedName>
        <fullName evidence="2">Uncharacterized protein</fullName>
    </submittedName>
</protein>
<gene>
    <name evidence="2" type="ORF">ENJ46_02735</name>
</gene>
<evidence type="ECO:0000313" key="2">
    <source>
        <dbReference type="EMBL" id="HFB54815.1"/>
    </source>
</evidence>
<proteinExistence type="predicted"/>